<protein>
    <submittedName>
        <fullName evidence="1">Uncharacterized protein</fullName>
    </submittedName>
</protein>
<sequence>MLVVLTELHRLGAGPNDFRRQRVAVDPETIHRLVPSGTIGNGRKTTLATLTDGATLTLVGSVEKLAGTINELYQLPGE</sequence>
<accession>A0A0F9B5Y4</accession>
<organism evidence="1">
    <name type="scientific">marine sediment metagenome</name>
    <dbReference type="NCBI Taxonomy" id="412755"/>
    <lineage>
        <taxon>unclassified sequences</taxon>
        <taxon>metagenomes</taxon>
        <taxon>ecological metagenomes</taxon>
    </lineage>
</organism>
<dbReference type="AlphaFoldDB" id="A0A0F9B5Y4"/>
<evidence type="ECO:0000313" key="1">
    <source>
        <dbReference type="EMBL" id="KKL17334.1"/>
    </source>
</evidence>
<name>A0A0F9B5Y4_9ZZZZ</name>
<dbReference type="EMBL" id="LAZR01039300">
    <property type="protein sequence ID" value="KKL17334.1"/>
    <property type="molecule type" value="Genomic_DNA"/>
</dbReference>
<proteinExistence type="predicted"/>
<gene>
    <name evidence="1" type="ORF">LCGC14_2486600</name>
</gene>
<reference evidence="1" key="1">
    <citation type="journal article" date="2015" name="Nature">
        <title>Complex archaea that bridge the gap between prokaryotes and eukaryotes.</title>
        <authorList>
            <person name="Spang A."/>
            <person name="Saw J.H."/>
            <person name="Jorgensen S.L."/>
            <person name="Zaremba-Niedzwiedzka K."/>
            <person name="Martijn J."/>
            <person name="Lind A.E."/>
            <person name="van Eijk R."/>
            <person name="Schleper C."/>
            <person name="Guy L."/>
            <person name="Ettema T.J."/>
        </authorList>
    </citation>
    <scope>NUCLEOTIDE SEQUENCE</scope>
</reference>
<comment type="caution">
    <text evidence="1">The sequence shown here is derived from an EMBL/GenBank/DDBJ whole genome shotgun (WGS) entry which is preliminary data.</text>
</comment>